<reference evidence="14" key="1">
    <citation type="journal article" date="2014" name="Int. J. Syst. Evol. Microbiol.">
        <title>Complete genome sequence of Corynebacterium casei LMG S-19264T (=DSM 44701T), isolated from a smear-ripened cheese.</title>
        <authorList>
            <consortium name="US DOE Joint Genome Institute (JGI-PGF)"/>
            <person name="Walter F."/>
            <person name="Albersmeier A."/>
            <person name="Kalinowski J."/>
            <person name="Ruckert C."/>
        </authorList>
    </citation>
    <scope>NUCLEOTIDE SEQUENCE</scope>
    <source>
        <strain evidence="14">CGMCC 1.15478</strain>
    </source>
</reference>
<evidence type="ECO:0000256" key="8">
    <source>
        <dbReference type="ARBA" id="ARBA00023136"/>
    </source>
</evidence>
<dbReference type="InterPro" id="IPR051676">
    <property type="entry name" value="UPF0053_domain"/>
</dbReference>
<keyword evidence="4 10" id="KW-0812">Transmembrane</keyword>
<dbReference type="CDD" id="cd04590">
    <property type="entry name" value="CBS_pair_CorC_HlyC_assoc"/>
    <property type="match status" value="1"/>
</dbReference>
<dbReference type="InterPro" id="IPR046342">
    <property type="entry name" value="CBS_dom_sf"/>
</dbReference>
<name>A0A916U1X6_9ACTN</name>
<keyword evidence="8 10" id="KW-0472">Membrane</keyword>
<feature type="transmembrane region" description="Helical" evidence="11">
    <location>
        <begin position="99"/>
        <end position="120"/>
    </location>
</feature>
<dbReference type="Pfam" id="PF00571">
    <property type="entry name" value="CBS"/>
    <property type="match status" value="2"/>
</dbReference>
<dbReference type="SUPFAM" id="SSF56176">
    <property type="entry name" value="FAD-binding/transporter-associated domain-like"/>
    <property type="match status" value="1"/>
</dbReference>
<keyword evidence="15" id="KW-1185">Reference proteome</keyword>
<evidence type="ECO:0000256" key="7">
    <source>
        <dbReference type="ARBA" id="ARBA00023122"/>
    </source>
</evidence>
<dbReference type="AlphaFoldDB" id="A0A916U1X6"/>
<gene>
    <name evidence="14" type="ORF">GCM10011410_07270</name>
</gene>
<evidence type="ECO:0000259" key="12">
    <source>
        <dbReference type="PROSITE" id="PS51371"/>
    </source>
</evidence>
<evidence type="ECO:0000256" key="11">
    <source>
        <dbReference type="SAM" id="Phobius"/>
    </source>
</evidence>
<evidence type="ECO:0000259" key="13">
    <source>
        <dbReference type="PROSITE" id="PS51846"/>
    </source>
</evidence>
<dbReference type="SMART" id="SM00116">
    <property type="entry name" value="CBS"/>
    <property type="match status" value="2"/>
</dbReference>
<evidence type="ECO:0000256" key="1">
    <source>
        <dbReference type="ARBA" id="ARBA00004651"/>
    </source>
</evidence>
<dbReference type="GO" id="GO:0005886">
    <property type="term" value="C:plasma membrane"/>
    <property type="evidence" value="ECO:0007669"/>
    <property type="project" value="UniProtKB-SubCell"/>
</dbReference>
<dbReference type="InterPro" id="IPR036318">
    <property type="entry name" value="FAD-bd_PCMH-like_sf"/>
</dbReference>
<evidence type="ECO:0000256" key="5">
    <source>
        <dbReference type="ARBA" id="ARBA00022737"/>
    </source>
</evidence>
<dbReference type="PANTHER" id="PTHR43099">
    <property type="entry name" value="UPF0053 PROTEIN YRKA"/>
    <property type="match status" value="1"/>
</dbReference>
<feature type="domain" description="CBS" evidence="12">
    <location>
        <begin position="287"/>
        <end position="343"/>
    </location>
</feature>
<comment type="caution">
    <text evidence="14">The sequence shown here is derived from an EMBL/GenBank/DDBJ whole genome shotgun (WGS) entry which is preliminary data.</text>
</comment>
<evidence type="ECO:0000256" key="4">
    <source>
        <dbReference type="ARBA" id="ARBA00022692"/>
    </source>
</evidence>
<evidence type="ECO:0000313" key="14">
    <source>
        <dbReference type="EMBL" id="GGC57313.1"/>
    </source>
</evidence>
<accession>A0A916U1X6</accession>
<dbReference type="Gene3D" id="3.30.465.10">
    <property type="match status" value="1"/>
</dbReference>
<sequence length="461" mass="48467">MLDAWLLLGLVIVLIAANALFVASEFALVTVDRPTIAQAAEQGDKRAASVHKALKSLSTQLSGAQLGITVTSLVIGFIAEPSLARILRGPLDLAGLPEATTLAIALGAALLLATVTQMVFGELVPKNWAISEPLRVSLAVAGPQRAFTAATRPLIVVLNGASNAIVRALGVEPREELASARSAQELGSLASRSASEGLLEQDVADRLTQAAEFADQTAADVMTPRPRVKFVSTDTTVSEVLELVAKTGHARFPVEGTSVDDVIGVVHFKDALAVPADDRETKTVRDIMGEVPVVPSSLPIDDVLAALRGGTHLAVVVDEYGGTDGIVTIEDLVEEIVGEIDDEQDRPSARARQLADGTWTLPGQLRPDEIGDITGIDLPEGEHSDTIGGVIVEQLGRLAVSGDVVVMTGRNTQVLDSDGIATDADVKLTVTQIDGHRVARVRLSLTPKDVKSSSQSEDTQR</sequence>
<evidence type="ECO:0000256" key="10">
    <source>
        <dbReference type="PROSITE-ProRule" id="PRU01193"/>
    </source>
</evidence>
<evidence type="ECO:0000256" key="3">
    <source>
        <dbReference type="ARBA" id="ARBA00022475"/>
    </source>
</evidence>
<feature type="domain" description="CNNM transmembrane" evidence="13">
    <location>
        <begin position="1"/>
        <end position="203"/>
    </location>
</feature>
<dbReference type="InterPro" id="IPR044751">
    <property type="entry name" value="Ion_transp-like_CBS"/>
</dbReference>
<comment type="similarity">
    <text evidence="2">Belongs to the UPF0053 family.</text>
</comment>
<feature type="domain" description="CBS" evidence="12">
    <location>
        <begin position="222"/>
        <end position="281"/>
    </location>
</feature>
<keyword evidence="3" id="KW-1003">Cell membrane</keyword>
<evidence type="ECO:0000256" key="2">
    <source>
        <dbReference type="ARBA" id="ARBA00006337"/>
    </source>
</evidence>
<dbReference type="GO" id="GO:0050660">
    <property type="term" value="F:flavin adenine dinucleotide binding"/>
    <property type="evidence" value="ECO:0007669"/>
    <property type="project" value="InterPro"/>
</dbReference>
<dbReference type="InterPro" id="IPR002550">
    <property type="entry name" value="CNNM"/>
</dbReference>
<dbReference type="Pfam" id="PF01595">
    <property type="entry name" value="CNNM"/>
    <property type="match status" value="1"/>
</dbReference>
<dbReference type="PANTHER" id="PTHR43099:SF6">
    <property type="entry name" value="UPF0053 PROTEIN RV1842C"/>
    <property type="match status" value="1"/>
</dbReference>
<keyword evidence="7 9" id="KW-0129">CBS domain</keyword>
<keyword evidence="5" id="KW-0677">Repeat</keyword>
<reference evidence="14" key="2">
    <citation type="submission" date="2020-09" db="EMBL/GenBank/DDBJ databases">
        <authorList>
            <person name="Sun Q."/>
            <person name="Zhou Y."/>
        </authorList>
    </citation>
    <scope>NUCLEOTIDE SEQUENCE</scope>
    <source>
        <strain evidence="14">CGMCC 1.15478</strain>
    </source>
</reference>
<dbReference type="Proteomes" id="UP000641514">
    <property type="component" value="Unassembled WGS sequence"/>
</dbReference>
<dbReference type="PROSITE" id="PS51371">
    <property type="entry name" value="CBS"/>
    <property type="match status" value="2"/>
</dbReference>
<dbReference type="EMBL" id="BMJH01000001">
    <property type="protein sequence ID" value="GGC57313.1"/>
    <property type="molecule type" value="Genomic_DNA"/>
</dbReference>
<proteinExistence type="inferred from homology"/>
<dbReference type="InterPro" id="IPR000644">
    <property type="entry name" value="CBS_dom"/>
</dbReference>
<evidence type="ECO:0000256" key="6">
    <source>
        <dbReference type="ARBA" id="ARBA00022989"/>
    </source>
</evidence>
<dbReference type="FunFam" id="3.10.580.10:FF:000002">
    <property type="entry name" value="Magnesium/cobalt efflux protein CorC"/>
    <property type="match status" value="1"/>
</dbReference>
<dbReference type="SUPFAM" id="SSF54631">
    <property type="entry name" value="CBS-domain pair"/>
    <property type="match status" value="1"/>
</dbReference>
<dbReference type="RefSeq" id="WP_188670733.1">
    <property type="nucleotide sequence ID" value="NZ_BMJH01000001.1"/>
</dbReference>
<protein>
    <submittedName>
        <fullName evidence="14">Membrane protein</fullName>
    </submittedName>
</protein>
<keyword evidence="6 10" id="KW-1133">Transmembrane helix</keyword>
<evidence type="ECO:0000256" key="9">
    <source>
        <dbReference type="PROSITE-ProRule" id="PRU00703"/>
    </source>
</evidence>
<dbReference type="Gene3D" id="3.10.580.10">
    <property type="entry name" value="CBS-domain"/>
    <property type="match status" value="1"/>
</dbReference>
<dbReference type="SMART" id="SM01091">
    <property type="entry name" value="CorC_HlyC"/>
    <property type="match status" value="1"/>
</dbReference>
<comment type="subcellular location">
    <subcellularLocation>
        <location evidence="1">Cell membrane</location>
        <topology evidence="1">Multi-pass membrane protein</topology>
    </subcellularLocation>
</comment>
<feature type="transmembrane region" description="Helical" evidence="11">
    <location>
        <begin position="64"/>
        <end position="87"/>
    </location>
</feature>
<dbReference type="Pfam" id="PF03471">
    <property type="entry name" value="CorC_HlyC"/>
    <property type="match status" value="1"/>
</dbReference>
<dbReference type="InterPro" id="IPR016169">
    <property type="entry name" value="FAD-bd_PCMH_sub2"/>
</dbReference>
<organism evidence="14 15">
    <name type="scientific">Hoyosella rhizosphaerae</name>
    <dbReference type="NCBI Taxonomy" id="1755582"/>
    <lineage>
        <taxon>Bacteria</taxon>
        <taxon>Bacillati</taxon>
        <taxon>Actinomycetota</taxon>
        <taxon>Actinomycetes</taxon>
        <taxon>Mycobacteriales</taxon>
        <taxon>Hoyosellaceae</taxon>
        <taxon>Hoyosella</taxon>
    </lineage>
</organism>
<dbReference type="InterPro" id="IPR005170">
    <property type="entry name" value="Transptr-assoc_dom"/>
</dbReference>
<dbReference type="PROSITE" id="PS51846">
    <property type="entry name" value="CNNM"/>
    <property type="match status" value="1"/>
</dbReference>
<evidence type="ECO:0000313" key="15">
    <source>
        <dbReference type="Proteomes" id="UP000641514"/>
    </source>
</evidence>